<dbReference type="InterPro" id="IPR005368">
    <property type="entry name" value="UPF0175"/>
</dbReference>
<protein>
    <submittedName>
        <fullName evidence="1">Uncharacterized protein</fullName>
    </submittedName>
</protein>
<proteinExistence type="predicted"/>
<evidence type="ECO:0000313" key="1">
    <source>
        <dbReference type="EMBL" id="QNO47624.1"/>
    </source>
</evidence>
<dbReference type="AlphaFoldDB" id="A0A7G9YHZ0"/>
<reference evidence="1" key="1">
    <citation type="submission" date="2020-06" db="EMBL/GenBank/DDBJ databases">
        <title>Unique genomic features of the anaerobic methanotrophic archaea.</title>
        <authorList>
            <person name="Chadwick G.L."/>
            <person name="Skennerton C.T."/>
            <person name="Laso-Perez R."/>
            <person name="Leu A.O."/>
            <person name="Speth D.R."/>
            <person name="Yu H."/>
            <person name="Morgan-Lang C."/>
            <person name="Hatzenpichler R."/>
            <person name="Goudeau D."/>
            <person name="Malmstrom R."/>
            <person name="Brazelton W.J."/>
            <person name="Woyke T."/>
            <person name="Hallam S.J."/>
            <person name="Tyson G.W."/>
            <person name="Wegener G."/>
            <person name="Boetius A."/>
            <person name="Orphan V."/>
        </authorList>
    </citation>
    <scope>NUCLEOTIDE SEQUENCE</scope>
</reference>
<organism evidence="1">
    <name type="scientific">Candidatus Methanogaster sp. ANME-2c ERB4</name>
    <dbReference type="NCBI Taxonomy" id="2759911"/>
    <lineage>
        <taxon>Archaea</taxon>
        <taxon>Methanobacteriati</taxon>
        <taxon>Methanobacteriota</taxon>
        <taxon>Stenosarchaea group</taxon>
        <taxon>Methanomicrobia</taxon>
        <taxon>Methanosarcinales</taxon>
        <taxon>ANME-2 cluster</taxon>
        <taxon>Candidatus Methanogasteraceae</taxon>
        <taxon>Candidatus Methanogaster</taxon>
    </lineage>
</organism>
<accession>A0A7G9YHZ0</accession>
<gene>
    <name evidence="1" type="ORF">PGBELJNO_00022</name>
</gene>
<dbReference type="EMBL" id="MT631268">
    <property type="protein sequence ID" value="QNO47624.1"/>
    <property type="molecule type" value="Genomic_DNA"/>
</dbReference>
<name>A0A7G9YHZ0_9EURY</name>
<dbReference type="Pfam" id="PF03683">
    <property type="entry name" value="UPF0175"/>
    <property type="match status" value="1"/>
</dbReference>
<sequence>MHVKLTVVFCCVYAWVTARRISPAPIMGGRHESAETGLWSLMQDYFKRGALLNYYGHGVAKEEIIPVRIRGDPISTVIEAELREYTAGIIDPLAEDFHIGRSALLARIIEDGVHAELVKRSVRLYAGGKVSMWKAAMLAGVSFYEMMAEIKRQRIPLQYGVEDFEADVKTIRKLKSSI</sequence>